<comment type="caution">
    <text evidence="2">The sequence shown here is derived from an EMBL/GenBank/DDBJ whole genome shotgun (WGS) entry which is preliminary data.</text>
</comment>
<accession>A0A1G2TYF9</accession>
<dbReference type="AlphaFoldDB" id="A0A1G2TYF9"/>
<evidence type="ECO:0000313" key="3">
    <source>
        <dbReference type="Proteomes" id="UP000177707"/>
    </source>
</evidence>
<dbReference type="GO" id="GO:0008757">
    <property type="term" value="F:S-adenosylmethionine-dependent methyltransferase activity"/>
    <property type="evidence" value="ECO:0007669"/>
    <property type="project" value="InterPro"/>
</dbReference>
<dbReference type="CDD" id="cd02440">
    <property type="entry name" value="AdoMet_MTases"/>
    <property type="match status" value="1"/>
</dbReference>
<evidence type="ECO:0000259" key="1">
    <source>
        <dbReference type="Pfam" id="PF08241"/>
    </source>
</evidence>
<feature type="domain" description="Methyltransferase type 11" evidence="1">
    <location>
        <begin position="48"/>
        <end position="150"/>
    </location>
</feature>
<dbReference type="SUPFAM" id="SSF53335">
    <property type="entry name" value="S-adenosyl-L-methionine-dependent methyltransferases"/>
    <property type="match status" value="1"/>
</dbReference>
<dbReference type="PANTHER" id="PTHR43591:SF110">
    <property type="entry name" value="RHODANESE DOMAIN-CONTAINING PROTEIN"/>
    <property type="match status" value="1"/>
</dbReference>
<evidence type="ECO:0000313" key="2">
    <source>
        <dbReference type="EMBL" id="OHB02203.1"/>
    </source>
</evidence>
<dbReference type="InterPro" id="IPR029063">
    <property type="entry name" value="SAM-dependent_MTases_sf"/>
</dbReference>
<gene>
    <name evidence="2" type="ORF">A3A96_00785</name>
</gene>
<dbReference type="STRING" id="1802758.A3A96_00785"/>
<sequence length="225" mass="25426">MIAPECRRAEDIFWGDPHNIAWFREEPVPPYWDEFFRKADRTAVNRVLDLGCGAGRVAKMLAGYSYDFRACDFNPEMARETVMRLAGKQSIADQVTRVSQASMIALPYPDGYFDAVVSNGVYHNAWSREDLGKALGETARILRSRGYLCFNLFTSGFVASDLKPVANMGDLYVTAEGLRMVLVSKEDFLEMAGQNNLHVEGEITEYLREVTTGRRYVVRGVLRTD</sequence>
<dbReference type="Pfam" id="PF08241">
    <property type="entry name" value="Methyltransf_11"/>
    <property type="match status" value="1"/>
</dbReference>
<dbReference type="Gene3D" id="3.40.50.150">
    <property type="entry name" value="Vaccinia Virus protein VP39"/>
    <property type="match status" value="1"/>
</dbReference>
<dbReference type="PANTHER" id="PTHR43591">
    <property type="entry name" value="METHYLTRANSFERASE"/>
    <property type="match status" value="1"/>
</dbReference>
<dbReference type="EMBL" id="MHWB01000006">
    <property type="protein sequence ID" value="OHB02203.1"/>
    <property type="molecule type" value="Genomic_DNA"/>
</dbReference>
<reference evidence="2 3" key="1">
    <citation type="journal article" date="2016" name="Nat. Commun.">
        <title>Thousands of microbial genomes shed light on interconnected biogeochemical processes in an aquifer system.</title>
        <authorList>
            <person name="Anantharaman K."/>
            <person name="Brown C.T."/>
            <person name="Hug L.A."/>
            <person name="Sharon I."/>
            <person name="Castelle C.J."/>
            <person name="Probst A.J."/>
            <person name="Thomas B.C."/>
            <person name="Singh A."/>
            <person name="Wilkins M.J."/>
            <person name="Karaoz U."/>
            <person name="Brodie E.L."/>
            <person name="Williams K.H."/>
            <person name="Hubbard S.S."/>
            <person name="Banfield J.F."/>
        </authorList>
    </citation>
    <scope>NUCLEOTIDE SEQUENCE [LARGE SCALE GENOMIC DNA]</scope>
</reference>
<organism evidence="2 3">
    <name type="scientific">Candidatus Zambryskibacteria bacterium RIFCSPLOWO2_01_FULL_39_39</name>
    <dbReference type="NCBI Taxonomy" id="1802758"/>
    <lineage>
        <taxon>Bacteria</taxon>
        <taxon>Candidatus Zambryskiibacteriota</taxon>
    </lineage>
</organism>
<name>A0A1G2TYF9_9BACT</name>
<dbReference type="Proteomes" id="UP000177707">
    <property type="component" value="Unassembled WGS sequence"/>
</dbReference>
<protein>
    <recommendedName>
        <fullName evidence="1">Methyltransferase type 11 domain-containing protein</fullName>
    </recommendedName>
</protein>
<dbReference type="InterPro" id="IPR013216">
    <property type="entry name" value="Methyltransf_11"/>
</dbReference>
<proteinExistence type="predicted"/>